<evidence type="ECO:0000256" key="1">
    <source>
        <dbReference type="SAM" id="MobiDB-lite"/>
    </source>
</evidence>
<dbReference type="AlphaFoldDB" id="A0A9D4EWL7"/>
<proteinExistence type="predicted"/>
<accession>A0A9D4EWL7</accession>
<dbReference type="Proteomes" id="UP000828390">
    <property type="component" value="Unassembled WGS sequence"/>
</dbReference>
<keyword evidence="3" id="KW-1185">Reference proteome</keyword>
<reference evidence="2" key="2">
    <citation type="submission" date="2020-11" db="EMBL/GenBank/DDBJ databases">
        <authorList>
            <person name="McCartney M.A."/>
            <person name="Auch B."/>
            <person name="Kono T."/>
            <person name="Mallez S."/>
            <person name="Becker A."/>
            <person name="Gohl D.M."/>
            <person name="Silverstein K.A.T."/>
            <person name="Koren S."/>
            <person name="Bechman K.B."/>
            <person name="Herman A."/>
            <person name="Abrahante J.E."/>
            <person name="Garbe J."/>
        </authorList>
    </citation>
    <scope>NUCLEOTIDE SEQUENCE</scope>
    <source>
        <strain evidence="2">Duluth1</strain>
        <tissue evidence="2">Whole animal</tissue>
    </source>
</reference>
<sequence length="58" mass="6225">MDRRTCRALHGIQGGAYCYPVSVTIHETSTCSTSSPSADESTIPEQTRPNGTHTNSIT</sequence>
<dbReference type="EMBL" id="JAIWYP010000008">
    <property type="protein sequence ID" value="KAH3788169.1"/>
    <property type="molecule type" value="Genomic_DNA"/>
</dbReference>
<evidence type="ECO:0000313" key="3">
    <source>
        <dbReference type="Proteomes" id="UP000828390"/>
    </source>
</evidence>
<gene>
    <name evidence="2" type="ORF">DPMN_166301</name>
</gene>
<comment type="caution">
    <text evidence="2">The sequence shown here is derived from an EMBL/GenBank/DDBJ whole genome shotgun (WGS) entry which is preliminary data.</text>
</comment>
<protein>
    <submittedName>
        <fullName evidence="2">Uncharacterized protein</fullName>
    </submittedName>
</protein>
<evidence type="ECO:0000313" key="2">
    <source>
        <dbReference type="EMBL" id="KAH3788169.1"/>
    </source>
</evidence>
<reference evidence="2" key="1">
    <citation type="journal article" date="2019" name="bioRxiv">
        <title>The Genome of the Zebra Mussel, Dreissena polymorpha: A Resource for Invasive Species Research.</title>
        <authorList>
            <person name="McCartney M.A."/>
            <person name="Auch B."/>
            <person name="Kono T."/>
            <person name="Mallez S."/>
            <person name="Zhang Y."/>
            <person name="Obille A."/>
            <person name="Becker A."/>
            <person name="Abrahante J.E."/>
            <person name="Garbe J."/>
            <person name="Badalamenti J.P."/>
            <person name="Herman A."/>
            <person name="Mangelson H."/>
            <person name="Liachko I."/>
            <person name="Sullivan S."/>
            <person name="Sone E.D."/>
            <person name="Koren S."/>
            <person name="Silverstein K.A.T."/>
            <person name="Beckman K.B."/>
            <person name="Gohl D.M."/>
        </authorList>
    </citation>
    <scope>NUCLEOTIDE SEQUENCE</scope>
    <source>
        <strain evidence="2">Duluth1</strain>
        <tissue evidence="2">Whole animal</tissue>
    </source>
</reference>
<name>A0A9D4EWL7_DREPO</name>
<feature type="region of interest" description="Disordered" evidence="1">
    <location>
        <begin position="29"/>
        <end position="58"/>
    </location>
</feature>
<organism evidence="2 3">
    <name type="scientific">Dreissena polymorpha</name>
    <name type="common">Zebra mussel</name>
    <name type="synonym">Mytilus polymorpha</name>
    <dbReference type="NCBI Taxonomy" id="45954"/>
    <lineage>
        <taxon>Eukaryota</taxon>
        <taxon>Metazoa</taxon>
        <taxon>Spiralia</taxon>
        <taxon>Lophotrochozoa</taxon>
        <taxon>Mollusca</taxon>
        <taxon>Bivalvia</taxon>
        <taxon>Autobranchia</taxon>
        <taxon>Heteroconchia</taxon>
        <taxon>Euheterodonta</taxon>
        <taxon>Imparidentia</taxon>
        <taxon>Neoheterodontei</taxon>
        <taxon>Myida</taxon>
        <taxon>Dreissenoidea</taxon>
        <taxon>Dreissenidae</taxon>
        <taxon>Dreissena</taxon>
    </lineage>
</organism>